<dbReference type="AlphaFoldDB" id="A0AA90PI30"/>
<evidence type="ECO:0000313" key="3">
    <source>
        <dbReference type="EMBL" id="MDO7252349.1"/>
    </source>
</evidence>
<dbReference type="PANTHER" id="PTHR30486">
    <property type="entry name" value="TWITCHING MOTILITY PROTEIN PILT"/>
    <property type="match status" value="1"/>
</dbReference>
<name>A0AA90PI30_9HELI</name>
<comment type="similarity">
    <text evidence="1">Belongs to the GSP E family.</text>
</comment>
<dbReference type="EMBL" id="JAUYZK010000001">
    <property type="protein sequence ID" value="MDP2538216.1"/>
    <property type="molecule type" value="Genomic_DNA"/>
</dbReference>
<dbReference type="Pfam" id="PF00437">
    <property type="entry name" value="T2SSE"/>
    <property type="match status" value="1"/>
</dbReference>
<evidence type="ECO:0000259" key="2">
    <source>
        <dbReference type="Pfam" id="PF00437"/>
    </source>
</evidence>
<dbReference type="Proteomes" id="UP001177258">
    <property type="component" value="Unassembled WGS sequence"/>
</dbReference>
<dbReference type="GO" id="GO:0016887">
    <property type="term" value="F:ATP hydrolysis activity"/>
    <property type="evidence" value="ECO:0007669"/>
    <property type="project" value="InterPro"/>
</dbReference>
<evidence type="ECO:0000313" key="4">
    <source>
        <dbReference type="EMBL" id="MDP2538216.1"/>
    </source>
</evidence>
<sequence>MKNYNSIEFSDILSNALNLNASDIHIMGDGEVFFRICTQIVPAKIRLENIERFMQELLTPEEIHSIKTGEEKDISISYEGRRLRTNFYLSNTLPSMSFRILSEKIPDIETLSLPAIIKDVFSKTSGLILVSGATGSGKSTTIASALEYVNQNFCRHIICIEDPIEYLHKNIKSFFSHREIGKDTRDFASAIKSALRQDPDIIFIGELRDSESIKTALLASQLGHLVVATTHSTDATGTLSRIINSFGESRAEIALELSTSLEAIVSQELLSLPNGKLQAIVEILIATPAIKTLIRDQKYHQIPSQISMGREFGMISFEQSRKNVGL</sequence>
<dbReference type="InterPro" id="IPR027417">
    <property type="entry name" value="P-loop_NTPase"/>
</dbReference>
<dbReference type="SUPFAM" id="SSF52540">
    <property type="entry name" value="P-loop containing nucleoside triphosphate hydrolases"/>
    <property type="match status" value="1"/>
</dbReference>
<evidence type="ECO:0000313" key="5">
    <source>
        <dbReference type="Proteomes" id="UP001177258"/>
    </source>
</evidence>
<proteinExistence type="inferred from homology"/>
<dbReference type="InterPro" id="IPR001482">
    <property type="entry name" value="T2SS/T4SS_dom"/>
</dbReference>
<evidence type="ECO:0000313" key="6">
    <source>
        <dbReference type="Proteomes" id="UP001240777"/>
    </source>
</evidence>
<evidence type="ECO:0000256" key="1">
    <source>
        <dbReference type="ARBA" id="ARBA00006611"/>
    </source>
</evidence>
<dbReference type="Gene3D" id="3.40.50.300">
    <property type="entry name" value="P-loop containing nucleotide triphosphate hydrolases"/>
    <property type="match status" value="1"/>
</dbReference>
<gene>
    <name evidence="3" type="ORF">Q5I04_00240</name>
    <name evidence="4" type="ORF">Q5I06_00240</name>
</gene>
<reference evidence="3 5" key="3">
    <citation type="journal article" date="2024" name="Syst. Appl. Microbiol.">
        <title>Helicobacter cappadocius sp. nov., from lizards: The first psychrotrophic Helicobacter species.</title>
        <authorList>
            <person name="Aydin F."/>
            <person name="Tarhane S."/>
            <person name="Karakaya E."/>
            <person name="Abay S."/>
            <person name="Kayman T."/>
            <person name="Guran O."/>
            <person name="Bozkurt E."/>
            <person name="Uzum N."/>
            <person name="Avci A."/>
            <person name="Olgun K."/>
            <person name="Jablonski D."/>
            <person name="Guran C."/>
            <person name="Burcin Saticioglu I."/>
        </authorList>
    </citation>
    <scope>NUCLEOTIDE SEQUENCE [LARGE SCALE GENOMIC DNA]</scope>
    <source>
        <strain evidence="3">Faydin-H75</strain>
        <strain evidence="5">faydin-H76</strain>
    </source>
</reference>
<reference evidence="4 6" key="1">
    <citation type="submission" date="2023-07" db="EMBL/GenBank/DDBJ databases">
        <title>Unpublished Manusciprt.</title>
        <authorList>
            <person name="Aydin F."/>
            <person name="Tarhane S."/>
            <person name="Saticioglu I.B."/>
            <person name="Karakaya E."/>
            <person name="Abay S."/>
            <person name="Guran O."/>
            <person name="Bozkurt E."/>
            <person name="Uzum N."/>
            <person name="Olgun K."/>
            <person name="Jablonski D."/>
        </authorList>
    </citation>
    <scope>NUCLEOTIDE SEQUENCE</scope>
    <source>
        <strain evidence="6">faydin-H75</strain>
        <strain evidence="4">Faydin-H76</strain>
    </source>
</reference>
<dbReference type="Proteomes" id="UP001240777">
    <property type="component" value="Unassembled WGS sequence"/>
</dbReference>
<dbReference type="InterPro" id="IPR006321">
    <property type="entry name" value="PilT/PilU"/>
</dbReference>
<dbReference type="EMBL" id="JAUPEV010000001">
    <property type="protein sequence ID" value="MDO7252349.1"/>
    <property type="molecule type" value="Genomic_DNA"/>
</dbReference>
<comment type="caution">
    <text evidence="4">The sequence shown here is derived from an EMBL/GenBank/DDBJ whole genome shotgun (WGS) entry which is preliminary data.</text>
</comment>
<dbReference type="InterPro" id="IPR050921">
    <property type="entry name" value="T4SS_GSP_E_ATPase"/>
</dbReference>
<dbReference type="RefSeq" id="WP_305516193.1">
    <property type="nucleotide sequence ID" value="NZ_JAUPEV010000001.1"/>
</dbReference>
<dbReference type="NCBIfam" id="TIGR01420">
    <property type="entry name" value="pilT_fam"/>
    <property type="match status" value="1"/>
</dbReference>
<feature type="domain" description="Bacterial type II secretion system protein E" evidence="2">
    <location>
        <begin position="11"/>
        <end position="271"/>
    </location>
</feature>
<organism evidence="4 5">
    <name type="scientific">Helicobacter cappadocius</name>
    <dbReference type="NCBI Taxonomy" id="3063998"/>
    <lineage>
        <taxon>Bacteria</taxon>
        <taxon>Pseudomonadati</taxon>
        <taxon>Campylobacterota</taxon>
        <taxon>Epsilonproteobacteria</taxon>
        <taxon>Campylobacterales</taxon>
        <taxon>Helicobacteraceae</taxon>
        <taxon>Helicobacter</taxon>
    </lineage>
</organism>
<keyword evidence="6" id="KW-1185">Reference proteome</keyword>
<dbReference type="GO" id="GO:0005524">
    <property type="term" value="F:ATP binding"/>
    <property type="evidence" value="ECO:0007669"/>
    <property type="project" value="InterPro"/>
</dbReference>
<reference evidence="3" key="2">
    <citation type="submission" date="2023-07" db="EMBL/GenBank/DDBJ databases">
        <authorList>
            <person name="Aydin F."/>
            <person name="Tarhane S."/>
            <person name="Saticioglu I.B."/>
            <person name="Karakaya E."/>
            <person name="Abay S."/>
            <person name="Guran O."/>
            <person name="Bozkurt E."/>
            <person name="Uzum N."/>
            <person name="Olgun K."/>
            <person name="Jablonski D."/>
        </authorList>
    </citation>
    <scope>NUCLEOTIDE SEQUENCE</scope>
    <source>
        <strain evidence="3">Faydin-H75</strain>
    </source>
</reference>
<accession>A0AA90PI30</accession>
<protein>
    <submittedName>
        <fullName evidence="4">PilT/PilU family type 4a pilus ATPase</fullName>
    </submittedName>
</protein>
<dbReference type="Gene3D" id="3.30.450.90">
    <property type="match status" value="1"/>
</dbReference>
<dbReference type="CDD" id="cd01131">
    <property type="entry name" value="PilT"/>
    <property type="match status" value="1"/>
</dbReference>